<protein>
    <submittedName>
        <fullName evidence="3">ABC-type amino acid transport substrate-binding protein</fullName>
    </submittedName>
</protein>
<evidence type="ECO:0000259" key="2">
    <source>
        <dbReference type="SMART" id="SM00062"/>
    </source>
</evidence>
<dbReference type="AlphaFoldDB" id="A0A1G6YGS8"/>
<evidence type="ECO:0000256" key="1">
    <source>
        <dbReference type="ARBA" id="ARBA00022729"/>
    </source>
</evidence>
<keyword evidence="1" id="KW-0732">Signal</keyword>
<organism evidence="3 4">
    <name type="scientific">Kordiimonas lacus</name>
    <dbReference type="NCBI Taxonomy" id="637679"/>
    <lineage>
        <taxon>Bacteria</taxon>
        <taxon>Pseudomonadati</taxon>
        <taxon>Pseudomonadota</taxon>
        <taxon>Alphaproteobacteria</taxon>
        <taxon>Kordiimonadales</taxon>
        <taxon>Kordiimonadaceae</taxon>
        <taxon>Kordiimonas</taxon>
    </lineage>
</organism>
<dbReference type="EMBL" id="FNAK01000003">
    <property type="protein sequence ID" value="SDD88917.1"/>
    <property type="molecule type" value="Genomic_DNA"/>
</dbReference>
<sequence length="277" mass="31192">MMFVLPVQTSWAAASDRTIIVGYDENSFPAYFQEERKWVGMDVEVIRRLIQGAGLTYHPVSMKFPRLHKDLRMGVVHLVPNLTKTAKRSEDMEWIGPVRTTAIALLCRPERLSITIETYDDLERAVRDTQLRIAYVTATSFSESFERRLADEAFVRSLFFVSEKATAARMTKAGRVLGFFYDDLEAAAIMQQPEMAKLEGFDGLAIHDFRIPGSEGGVYIGMSKRLPDAVRTALQQEFQTIQQNGELDAIISRWTEADNAANAADQSSILNPSSSQR</sequence>
<dbReference type="SUPFAM" id="SSF53850">
    <property type="entry name" value="Periplasmic binding protein-like II"/>
    <property type="match status" value="1"/>
</dbReference>
<dbReference type="SMART" id="SM00062">
    <property type="entry name" value="PBPb"/>
    <property type="match status" value="1"/>
</dbReference>
<keyword evidence="4" id="KW-1185">Reference proteome</keyword>
<proteinExistence type="predicted"/>
<dbReference type="Gene3D" id="3.40.190.10">
    <property type="entry name" value="Periplasmic binding protein-like II"/>
    <property type="match status" value="2"/>
</dbReference>
<evidence type="ECO:0000313" key="4">
    <source>
        <dbReference type="Proteomes" id="UP000183685"/>
    </source>
</evidence>
<dbReference type="Proteomes" id="UP000183685">
    <property type="component" value="Unassembled WGS sequence"/>
</dbReference>
<evidence type="ECO:0000313" key="3">
    <source>
        <dbReference type="EMBL" id="SDD88917.1"/>
    </source>
</evidence>
<dbReference type="PANTHER" id="PTHR35936">
    <property type="entry name" value="MEMBRANE-BOUND LYTIC MUREIN TRANSGLYCOSYLASE F"/>
    <property type="match status" value="1"/>
</dbReference>
<dbReference type="PANTHER" id="PTHR35936:SF6">
    <property type="entry name" value="AMINO ACID ABC TRANSPORTER SUBSTRATE-BINDING PAAT FAMILY PROTEIN"/>
    <property type="match status" value="1"/>
</dbReference>
<gene>
    <name evidence="3" type="ORF">SAMN04488071_1600</name>
</gene>
<accession>A0A1G6YGS8</accession>
<name>A0A1G6YGS8_9PROT</name>
<dbReference type="InterPro" id="IPR001638">
    <property type="entry name" value="Solute-binding_3/MltF_N"/>
</dbReference>
<dbReference type="Pfam" id="PF00497">
    <property type="entry name" value="SBP_bac_3"/>
    <property type="match status" value="1"/>
</dbReference>
<reference evidence="3 4" key="1">
    <citation type="submission" date="2016-10" db="EMBL/GenBank/DDBJ databases">
        <authorList>
            <person name="de Groot N.N."/>
        </authorList>
    </citation>
    <scope>NUCLEOTIDE SEQUENCE [LARGE SCALE GENOMIC DNA]</scope>
    <source>
        <strain evidence="3 4">CGMCC 1.9109</strain>
    </source>
</reference>
<dbReference type="STRING" id="637679.GCA_001550055_01281"/>
<feature type="domain" description="Solute-binding protein family 3/N-terminal" evidence="2">
    <location>
        <begin position="18"/>
        <end position="258"/>
    </location>
</feature>